<dbReference type="InterPro" id="IPR058922">
    <property type="entry name" value="WHD_DRP"/>
</dbReference>
<dbReference type="InterPro" id="IPR002182">
    <property type="entry name" value="NB-ARC"/>
</dbReference>
<dbReference type="GO" id="GO:0043531">
    <property type="term" value="F:ADP binding"/>
    <property type="evidence" value="ECO:0007669"/>
    <property type="project" value="InterPro"/>
</dbReference>
<dbReference type="Gene3D" id="1.20.5.4130">
    <property type="match status" value="1"/>
</dbReference>
<dbReference type="PANTHER" id="PTHR23155:SF1185">
    <property type="entry name" value="DISEASE RESISTANCE RPP8-LIKE PROTEIN 3-RELATED"/>
    <property type="match status" value="1"/>
</dbReference>
<dbReference type="InterPro" id="IPR038005">
    <property type="entry name" value="RX-like_CC"/>
</dbReference>
<dbReference type="Pfam" id="PF18052">
    <property type="entry name" value="Rx_N"/>
    <property type="match status" value="1"/>
</dbReference>
<feature type="domain" description="Disease resistance N-terminal" evidence="5">
    <location>
        <begin position="14"/>
        <end position="98"/>
    </location>
</feature>
<keyword evidence="9" id="KW-1185">Reference proteome</keyword>
<dbReference type="Pfam" id="PF00931">
    <property type="entry name" value="NB-ARC"/>
    <property type="match status" value="1"/>
</dbReference>
<dbReference type="Gene3D" id="1.10.8.430">
    <property type="entry name" value="Helical domain of apoptotic protease-activating factors"/>
    <property type="match status" value="1"/>
</dbReference>
<comment type="caution">
    <text evidence="8">The sequence shown here is derived from an EMBL/GenBank/DDBJ whole genome shotgun (WGS) entry which is preliminary data.</text>
</comment>
<dbReference type="InterPro" id="IPR041118">
    <property type="entry name" value="Rx_N"/>
</dbReference>
<dbReference type="Proteomes" id="UP000237105">
    <property type="component" value="Unassembled WGS sequence"/>
</dbReference>
<dbReference type="Pfam" id="PF23559">
    <property type="entry name" value="WHD_DRP"/>
    <property type="match status" value="1"/>
</dbReference>
<proteinExistence type="predicted"/>
<dbReference type="Pfam" id="PF23598">
    <property type="entry name" value="LRR_14"/>
    <property type="match status" value="1"/>
</dbReference>
<evidence type="ECO:0000256" key="2">
    <source>
        <dbReference type="ARBA" id="ARBA00022741"/>
    </source>
</evidence>
<protein>
    <submittedName>
        <fullName evidence="8">NB-ARC domain, LRR domain containing protein</fullName>
    </submittedName>
</protein>
<dbReference type="InterPro" id="IPR055414">
    <property type="entry name" value="LRR_R13L4/SHOC2-like"/>
</dbReference>
<dbReference type="SUPFAM" id="SSF52540">
    <property type="entry name" value="P-loop containing nucleoside triphosphate hydrolases"/>
    <property type="match status" value="1"/>
</dbReference>
<dbReference type="Gene3D" id="3.40.50.300">
    <property type="entry name" value="P-loop containing nucleotide triphosphate hydrolases"/>
    <property type="match status" value="1"/>
</dbReference>
<evidence type="ECO:0000259" key="7">
    <source>
        <dbReference type="Pfam" id="PF23598"/>
    </source>
</evidence>
<keyword evidence="2" id="KW-0547">Nucleotide-binding</keyword>
<dbReference type="FunFam" id="1.10.10.10:FF:000322">
    <property type="entry name" value="Probable disease resistance protein At1g63360"/>
    <property type="match status" value="1"/>
</dbReference>
<dbReference type="FunFam" id="3.40.50.300:FF:001091">
    <property type="entry name" value="Probable disease resistance protein At1g61300"/>
    <property type="match status" value="1"/>
</dbReference>
<dbReference type="InterPro" id="IPR032675">
    <property type="entry name" value="LRR_dom_sf"/>
</dbReference>
<feature type="domain" description="Disease resistance protein winged helix" evidence="6">
    <location>
        <begin position="445"/>
        <end position="518"/>
    </location>
</feature>
<accession>A0A2P5AAA5</accession>
<evidence type="ECO:0000259" key="4">
    <source>
        <dbReference type="Pfam" id="PF00931"/>
    </source>
</evidence>
<dbReference type="SUPFAM" id="SSF52058">
    <property type="entry name" value="L domain-like"/>
    <property type="match status" value="1"/>
</dbReference>
<reference evidence="9" key="1">
    <citation type="submission" date="2016-06" db="EMBL/GenBank/DDBJ databases">
        <title>Parallel loss of symbiosis genes in relatives of nitrogen-fixing non-legume Parasponia.</title>
        <authorList>
            <person name="Van Velzen R."/>
            <person name="Holmer R."/>
            <person name="Bu F."/>
            <person name="Rutten L."/>
            <person name="Van Zeijl A."/>
            <person name="Liu W."/>
            <person name="Santuari L."/>
            <person name="Cao Q."/>
            <person name="Sharma T."/>
            <person name="Shen D."/>
            <person name="Roswanjaya Y."/>
            <person name="Wardhani T."/>
            <person name="Kalhor M.S."/>
            <person name="Jansen J."/>
            <person name="Van den Hoogen J."/>
            <person name="Gungor B."/>
            <person name="Hartog M."/>
            <person name="Hontelez J."/>
            <person name="Verver J."/>
            <person name="Yang W.-C."/>
            <person name="Schijlen E."/>
            <person name="Repin R."/>
            <person name="Schilthuizen M."/>
            <person name="Schranz E."/>
            <person name="Heidstra R."/>
            <person name="Miyata K."/>
            <person name="Fedorova E."/>
            <person name="Kohlen W."/>
            <person name="Bisseling T."/>
            <person name="Smit S."/>
            <person name="Geurts R."/>
        </authorList>
    </citation>
    <scope>NUCLEOTIDE SEQUENCE [LARGE SCALE GENOMIC DNA]</scope>
    <source>
        <strain evidence="9">cv. WU1-14</strain>
    </source>
</reference>
<dbReference type="PANTHER" id="PTHR23155">
    <property type="entry name" value="DISEASE RESISTANCE PROTEIN RP"/>
    <property type="match status" value="1"/>
</dbReference>
<dbReference type="InterPro" id="IPR042197">
    <property type="entry name" value="Apaf_helical"/>
</dbReference>
<feature type="domain" description="NB-ARC" evidence="4">
    <location>
        <begin position="173"/>
        <end position="364"/>
    </location>
</feature>
<dbReference type="EMBL" id="JXTB01000727">
    <property type="protein sequence ID" value="PON33475.1"/>
    <property type="molecule type" value="Genomic_DNA"/>
</dbReference>
<evidence type="ECO:0000256" key="1">
    <source>
        <dbReference type="ARBA" id="ARBA00022737"/>
    </source>
</evidence>
<evidence type="ECO:0000256" key="3">
    <source>
        <dbReference type="ARBA" id="ARBA00022821"/>
    </source>
</evidence>
<evidence type="ECO:0000313" key="8">
    <source>
        <dbReference type="EMBL" id="PON33475.1"/>
    </source>
</evidence>
<dbReference type="Gene3D" id="3.80.10.10">
    <property type="entry name" value="Ribonuclease Inhibitor"/>
    <property type="match status" value="1"/>
</dbReference>
<dbReference type="InterPro" id="IPR044974">
    <property type="entry name" value="Disease_R_plants"/>
</dbReference>
<feature type="domain" description="Disease resistance R13L4/SHOC-2-like LRR" evidence="7">
    <location>
        <begin position="575"/>
        <end position="907"/>
    </location>
</feature>
<dbReference type="Gene3D" id="1.10.10.10">
    <property type="entry name" value="Winged helix-like DNA-binding domain superfamily/Winged helix DNA-binding domain"/>
    <property type="match status" value="1"/>
</dbReference>
<evidence type="ECO:0000313" key="9">
    <source>
        <dbReference type="Proteomes" id="UP000237105"/>
    </source>
</evidence>
<dbReference type="InterPro" id="IPR036388">
    <property type="entry name" value="WH-like_DNA-bd_sf"/>
</dbReference>
<sequence length="951" mass="109331">MAETVVFSILTEAIVSEAIQRISVLLIDEATSLISVTGDVEYLRNELRRMQGFLKRAACTSKHEHDEYVHIWLAELREVACEIEDALEIYIVKMDSSYVKAFHLRSLQKRINSIKKKIKDIFESKDKYEIKLGSVEPGEASTSGAEPMRSDPVYDDEEGDDLVGMDHRASILKIQLMEEKGNHLCVVPIVGMGGLGKTTLAKKVYNDSEVKQYFDCCVWVLISQEYVPRHVFSEILIQVGFFRSQRAINDSEKRKQKAEMLEEMKKEREILKTMKESDLITFIKNELKGKRFLVVLDDIWRKDDWDSIRKIFPNEKMGSRVVFTTRSKDVALHADQNNLTIEPPLLTLEESLRLLHRRAFPREHCCPTEFEGMGKEMVEKCGGLPLAIVVLGGILRTKTSTDERKKVKRDVNSHLSKNGVQQMLALSYHDLPYYLKLCFLYLGNFPKDMEIPRKKLIHLWIAEGLIVTGSTTRRQTMEEIAEEYLRELIDRCMVQVEKKDYKGSGVKTCRMHDLMRDFCVSKAREDDFFEVIQPEDQKHRPMVSCFPTEHTSTTQRRRIALHPGCDFDTSQMHPHLRSLLCFDVSPLSLVHILRSKNLRLLRVLDFGFTERARKCNVPTEIGSLILLRYLGLRNARKVKLPCSIGNLRSLGTIDLRDNDEVALPAEILRLTRLEHLLLPFDTCFSHSFSWGIHLLSDTTHIQTLKYIRFGPLLLKHKMVRSELTRLQNLGVQFKSNEEVRQLFTSPNFDLKKLQSLHMLLLSVDAFTSLQPLSECIILSKLFLDGKISDKNVDCPGHHNLESLPTSLTKLILTDSSLREDPMAALEKLPNLSFLRLHNSYSGSEMVCSQGSFRKLETLQLVSLKKVTEWRVELGSIIAMRNLKRLHIKHMPELRMIPEGLRCITTLRELKISEMRRSFEDRLRVSDGIEGVDFGKVRLVSSISFSSTLPSI</sequence>
<name>A0A2P5AAA5_PARAD</name>
<dbReference type="InterPro" id="IPR027417">
    <property type="entry name" value="P-loop_NTPase"/>
</dbReference>
<organism evidence="8 9">
    <name type="scientific">Parasponia andersonii</name>
    <name type="common">Sponia andersonii</name>
    <dbReference type="NCBI Taxonomy" id="3476"/>
    <lineage>
        <taxon>Eukaryota</taxon>
        <taxon>Viridiplantae</taxon>
        <taxon>Streptophyta</taxon>
        <taxon>Embryophyta</taxon>
        <taxon>Tracheophyta</taxon>
        <taxon>Spermatophyta</taxon>
        <taxon>Magnoliopsida</taxon>
        <taxon>eudicotyledons</taxon>
        <taxon>Gunneridae</taxon>
        <taxon>Pentapetalae</taxon>
        <taxon>rosids</taxon>
        <taxon>fabids</taxon>
        <taxon>Rosales</taxon>
        <taxon>Cannabaceae</taxon>
        <taxon>Parasponia</taxon>
    </lineage>
</organism>
<evidence type="ECO:0000259" key="5">
    <source>
        <dbReference type="Pfam" id="PF18052"/>
    </source>
</evidence>
<keyword evidence="1" id="KW-0677">Repeat</keyword>
<keyword evidence="3" id="KW-0611">Plant defense</keyword>
<dbReference type="PRINTS" id="PR00364">
    <property type="entry name" value="DISEASERSIST"/>
</dbReference>
<evidence type="ECO:0000259" key="6">
    <source>
        <dbReference type="Pfam" id="PF23559"/>
    </source>
</evidence>
<gene>
    <name evidence="8" type="ORF">PanWU01x14_352520</name>
</gene>
<dbReference type="CDD" id="cd14798">
    <property type="entry name" value="RX-CC_like"/>
    <property type="match status" value="1"/>
</dbReference>
<dbReference type="OrthoDB" id="1144530at2759"/>
<dbReference type="GO" id="GO:0098542">
    <property type="term" value="P:defense response to other organism"/>
    <property type="evidence" value="ECO:0007669"/>
    <property type="project" value="TreeGrafter"/>
</dbReference>
<dbReference type="AlphaFoldDB" id="A0A2P5AAA5"/>